<evidence type="ECO:0000313" key="3">
    <source>
        <dbReference type="Proteomes" id="UP000255317"/>
    </source>
</evidence>
<dbReference type="Proteomes" id="UP000255317">
    <property type="component" value="Unassembled WGS sequence"/>
</dbReference>
<dbReference type="InterPro" id="IPR036680">
    <property type="entry name" value="SPOR-like_sf"/>
</dbReference>
<dbReference type="InterPro" id="IPR040495">
    <property type="entry name" value="HU-CCDC81_bac_1"/>
</dbReference>
<organism evidence="2 3">
    <name type="scientific">Marinirhabdus gelatinilytica</name>
    <dbReference type="NCBI Taxonomy" id="1703343"/>
    <lineage>
        <taxon>Bacteria</taxon>
        <taxon>Pseudomonadati</taxon>
        <taxon>Bacteroidota</taxon>
        <taxon>Flavobacteriia</taxon>
        <taxon>Flavobacteriales</taxon>
        <taxon>Flavobacteriaceae</taxon>
    </lineage>
</organism>
<dbReference type="AlphaFoldDB" id="A0A370QKH9"/>
<comment type="caution">
    <text evidence="2">The sequence shown here is derived from an EMBL/GenBank/DDBJ whole genome shotgun (WGS) entry which is preliminary data.</text>
</comment>
<accession>A0A370QKH9</accession>
<keyword evidence="3" id="KW-1185">Reference proteome</keyword>
<protein>
    <submittedName>
        <fullName evidence="2">Sporulation related protein</fullName>
    </submittedName>
</protein>
<dbReference type="PROSITE" id="PS51724">
    <property type="entry name" value="SPOR"/>
    <property type="match status" value="1"/>
</dbReference>
<gene>
    <name evidence="2" type="ORF">C8D94_101434</name>
</gene>
<evidence type="ECO:0000259" key="1">
    <source>
        <dbReference type="PROSITE" id="PS51724"/>
    </source>
</evidence>
<feature type="domain" description="SPOR" evidence="1">
    <location>
        <begin position="245"/>
        <end position="322"/>
    </location>
</feature>
<proteinExistence type="predicted"/>
<evidence type="ECO:0000313" key="2">
    <source>
        <dbReference type="EMBL" id="RDK88560.1"/>
    </source>
</evidence>
<dbReference type="InterPro" id="IPR007730">
    <property type="entry name" value="SPOR-like_dom"/>
</dbReference>
<dbReference type="InterPro" id="IPR041268">
    <property type="entry name" value="HU-CCDC81_bac_2"/>
</dbReference>
<dbReference type="Gene3D" id="3.30.70.1070">
    <property type="entry name" value="Sporulation related repeat"/>
    <property type="match status" value="1"/>
</dbReference>
<dbReference type="Pfam" id="PF05036">
    <property type="entry name" value="SPOR"/>
    <property type="match status" value="1"/>
</dbReference>
<dbReference type="GO" id="GO:0042834">
    <property type="term" value="F:peptidoglycan binding"/>
    <property type="evidence" value="ECO:0007669"/>
    <property type="project" value="InterPro"/>
</dbReference>
<dbReference type="SUPFAM" id="SSF110997">
    <property type="entry name" value="Sporulation related repeat"/>
    <property type="match status" value="1"/>
</dbReference>
<reference evidence="2 3" key="1">
    <citation type="submission" date="2018-07" db="EMBL/GenBank/DDBJ databases">
        <title>Genomic Encyclopedia of Type Strains, Phase IV (KMG-IV): sequencing the most valuable type-strain genomes for metagenomic binning, comparative biology and taxonomic classification.</title>
        <authorList>
            <person name="Goeker M."/>
        </authorList>
    </citation>
    <scope>NUCLEOTIDE SEQUENCE [LARGE SCALE GENOMIC DNA]</scope>
    <source>
        <strain evidence="2 3">DSM 101478</strain>
    </source>
</reference>
<dbReference type="Pfam" id="PF18174">
    <property type="entry name" value="HU-CCDC81_bac_1"/>
    <property type="match status" value="1"/>
</dbReference>
<dbReference type="EMBL" id="QRAO01000001">
    <property type="protein sequence ID" value="RDK88560.1"/>
    <property type="molecule type" value="Genomic_DNA"/>
</dbReference>
<sequence length="326" mass="36555">MLISIKKKSMFVFMQLATYISDLLYRYECVIIPGFGAFLTQYQSAQIDQASHTFIPPGKALMFNRQLQTNDGILANYVASVENCSYTVALQKIRNFTGALSLQLSEGKKVTIAGVGEFYLSDERAVQFSPSEKNNFNTASFGLAPFEAQQISRETYKEDITALEKKTPIHITPERRKAPAYLKYAAIGLVAIALAGFGGMKLYENSVQDHNFAEKEKAESLVESQIQEATFIIDNPLPTVHVTIPKEQGKYHIVAGAYRIEANAQKKIDQLTSRGFSPKTIGVNKYGLHQVIYSSHEDRLEALRALRNIKNTENKDAWLLVKKLDQ</sequence>
<dbReference type="Pfam" id="PF18175">
    <property type="entry name" value="HU-CCDC81_bac_2"/>
    <property type="match status" value="1"/>
</dbReference>
<name>A0A370QKH9_9FLAO</name>